<evidence type="ECO:0000256" key="9">
    <source>
        <dbReference type="PROSITE-ProRule" id="PRU00339"/>
    </source>
</evidence>
<dbReference type="InterPro" id="IPR011712">
    <property type="entry name" value="Sig_transdc_His_kin_sub3_dim/P"/>
</dbReference>
<evidence type="ECO:0000256" key="5">
    <source>
        <dbReference type="ARBA" id="ARBA00022777"/>
    </source>
</evidence>
<dbReference type="SUPFAM" id="SSF48452">
    <property type="entry name" value="TPR-like"/>
    <property type="match status" value="1"/>
</dbReference>
<keyword evidence="14" id="KW-1185">Reference proteome</keyword>
<comment type="caution">
    <text evidence="13">The sequence shown here is derived from an EMBL/GenBank/DDBJ whole genome shotgun (WGS) entry which is preliminary data.</text>
</comment>
<keyword evidence="4 10" id="KW-0812">Transmembrane</keyword>
<dbReference type="OrthoDB" id="1523646at2"/>
<dbReference type="InterPro" id="IPR050482">
    <property type="entry name" value="Sensor_HK_TwoCompSys"/>
</dbReference>
<keyword evidence="5" id="KW-0418">Kinase</keyword>
<dbReference type="GO" id="GO:0046983">
    <property type="term" value="F:protein dimerization activity"/>
    <property type="evidence" value="ECO:0007669"/>
    <property type="project" value="InterPro"/>
</dbReference>
<dbReference type="Proteomes" id="UP000267223">
    <property type="component" value="Unassembled WGS sequence"/>
</dbReference>
<evidence type="ECO:0000313" key="14">
    <source>
        <dbReference type="Proteomes" id="UP000267223"/>
    </source>
</evidence>
<evidence type="ECO:0000313" key="13">
    <source>
        <dbReference type="EMBL" id="RNI31838.1"/>
    </source>
</evidence>
<keyword evidence="11" id="KW-0732">Signal</keyword>
<keyword evidence="3" id="KW-0808">Transferase</keyword>
<dbReference type="Gene3D" id="3.30.565.10">
    <property type="entry name" value="Histidine kinase-like ATPase, C-terminal domain"/>
    <property type="match status" value="1"/>
</dbReference>
<reference evidence="13 14" key="1">
    <citation type="submission" date="2018-11" db="EMBL/GenBank/DDBJ databases">
        <title>Draft genome sequence of Ferruginibacter sp. BO-59.</title>
        <authorList>
            <person name="Im W.T."/>
        </authorList>
    </citation>
    <scope>NUCLEOTIDE SEQUENCE [LARGE SCALE GENOMIC DNA]</scope>
    <source>
        <strain evidence="13 14">BO-59</strain>
    </source>
</reference>
<feature type="chain" id="PRO_5017986260" description="Signal transduction histidine kinase subgroup 3 dimerisation and phosphoacceptor domain-containing protein" evidence="11">
    <location>
        <begin position="22"/>
        <end position="594"/>
    </location>
</feature>
<evidence type="ECO:0000256" key="8">
    <source>
        <dbReference type="ARBA" id="ARBA00023136"/>
    </source>
</evidence>
<keyword evidence="8 10" id="KW-0472">Membrane</keyword>
<dbReference type="Gene3D" id="1.25.40.10">
    <property type="entry name" value="Tetratricopeptide repeat domain"/>
    <property type="match status" value="1"/>
</dbReference>
<feature type="signal peptide" evidence="11">
    <location>
        <begin position="1"/>
        <end position="21"/>
    </location>
</feature>
<evidence type="ECO:0000256" key="4">
    <source>
        <dbReference type="ARBA" id="ARBA00022692"/>
    </source>
</evidence>
<dbReference type="EMBL" id="RJJR01000031">
    <property type="protein sequence ID" value="RNI31838.1"/>
    <property type="molecule type" value="Genomic_DNA"/>
</dbReference>
<dbReference type="GO" id="GO:0000155">
    <property type="term" value="F:phosphorelay sensor kinase activity"/>
    <property type="evidence" value="ECO:0007669"/>
    <property type="project" value="InterPro"/>
</dbReference>
<feature type="repeat" description="TPR" evidence="9">
    <location>
        <begin position="225"/>
        <end position="258"/>
    </location>
</feature>
<gene>
    <name evidence="13" type="ORF">EFY79_20990</name>
</gene>
<feature type="transmembrane region" description="Helical" evidence="10">
    <location>
        <begin position="343"/>
        <end position="362"/>
    </location>
</feature>
<evidence type="ECO:0000259" key="12">
    <source>
        <dbReference type="Pfam" id="PF07730"/>
    </source>
</evidence>
<dbReference type="RefSeq" id="WP_123122728.1">
    <property type="nucleotide sequence ID" value="NZ_RJJR01000031.1"/>
</dbReference>
<organism evidence="13 14">
    <name type="scientific">Hanamia caeni</name>
    <dbReference type="NCBI Taxonomy" id="2294116"/>
    <lineage>
        <taxon>Bacteria</taxon>
        <taxon>Pseudomonadati</taxon>
        <taxon>Bacteroidota</taxon>
        <taxon>Chitinophagia</taxon>
        <taxon>Chitinophagales</taxon>
        <taxon>Chitinophagaceae</taxon>
        <taxon>Hanamia</taxon>
    </lineage>
</organism>
<dbReference type="PROSITE" id="PS50005">
    <property type="entry name" value="TPR"/>
    <property type="match status" value="1"/>
</dbReference>
<dbReference type="AlphaFoldDB" id="A0A3M9N497"/>
<dbReference type="PANTHER" id="PTHR24421:SF37">
    <property type="entry name" value="SENSOR HISTIDINE KINASE NARS"/>
    <property type="match status" value="1"/>
</dbReference>
<proteinExistence type="predicted"/>
<evidence type="ECO:0000256" key="3">
    <source>
        <dbReference type="ARBA" id="ARBA00022679"/>
    </source>
</evidence>
<evidence type="ECO:0000256" key="11">
    <source>
        <dbReference type="SAM" id="SignalP"/>
    </source>
</evidence>
<dbReference type="GO" id="GO:0005886">
    <property type="term" value="C:plasma membrane"/>
    <property type="evidence" value="ECO:0007669"/>
    <property type="project" value="UniProtKB-SubCell"/>
</dbReference>
<accession>A0A3M9N497</accession>
<feature type="domain" description="Signal transduction histidine kinase subgroup 3 dimerisation and phosphoacceptor" evidence="12">
    <location>
        <begin position="391"/>
        <end position="452"/>
    </location>
</feature>
<keyword evidence="9" id="KW-0802">TPR repeat</keyword>
<dbReference type="Pfam" id="PF07730">
    <property type="entry name" value="HisKA_3"/>
    <property type="match status" value="1"/>
</dbReference>
<dbReference type="CDD" id="cd16917">
    <property type="entry name" value="HATPase_UhpB-NarQ-NarX-like"/>
    <property type="match status" value="1"/>
</dbReference>
<protein>
    <recommendedName>
        <fullName evidence="12">Signal transduction histidine kinase subgroup 3 dimerisation and phosphoacceptor domain-containing protein</fullName>
    </recommendedName>
</protein>
<comment type="subcellular location">
    <subcellularLocation>
        <location evidence="1">Cell membrane</location>
        <topology evidence="1">Multi-pass membrane protein</topology>
    </subcellularLocation>
</comment>
<dbReference type="SUPFAM" id="SSF55874">
    <property type="entry name" value="ATPase domain of HSP90 chaperone/DNA topoisomerase II/histidine kinase"/>
    <property type="match status" value="1"/>
</dbReference>
<evidence type="ECO:0000256" key="1">
    <source>
        <dbReference type="ARBA" id="ARBA00004651"/>
    </source>
</evidence>
<keyword evidence="2" id="KW-1003">Cell membrane</keyword>
<name>A0A3M9N497_9BACT</name>
<evidence type="ECO:0000256" key="6">
    <source>
        <dbReference type="ARBA" id="ARBA00022989"/>
    </source>
</evidence>
<keyword evidence="7" id="KW-0902">Two-component regulatory system</keyword>
<evidence type="ECO:0000256" key="7">
    <source>
        <dbReference type="ARBA" id="ARBA00023012"/>
    </source>
</evidence>
<evidence type="ECO:0000256" key="10">
    <source>
        <dbReference type="SAM" id="Phobius"/>
    </source>
</evidence>
<dbReference type="PANTHER" id="PTHR24421">
    <property type="entry name" value="NITRATE/NITRITE SENSOR PROTEIN NARX-RELATED"/>
    <property type="match status" value="1"/>
</dbReference>
<dbReference type="Gene3D" id="1.20.5.1930">
    <property type="match status" value="1"/>
</dbReference>
<dbReference type="InterPro" id="IPR011990">
    <property type="entry name" value="TPR-like_helical_dom_sf"/>
</dbReference>
<evidence type="ECO:0000256" key="2">
    <source>
        <dbReference type="ARBA" id="ARBA00022475"/>
    </source>
</evidence>
<sequence length="594" mass="67617">MLCCRLKIFYLILVCCYLDNAAAQSGIAPLPLNLLNADSLNEVIEKNENEENYKILSALYGGMYMYYCESHDRELAIKYAMKAEQYALKAGDSARFYFTEVKLGEFSTDAHAYQAANSYYQNALTHYRNRKHFEMLFHVYGGLSRIASMQGDIENRDRYDSLAVEANAKGKDTLAMVILNDIKIRNLIDSNRLNEGILLAKKNLGLIDKAQTFGSGNAVRQIRRRIAFNFLGECYNKLGDYKSAISYLTKTVSTNEDIDFNDLNISRYHLLINSFISSGQKDSAIKYCDMLATKIYKALENADPEKLNEISTKYESVKKQKQIEQLKLENHLQQLTVSSQRKLNIAFIVIFAFLFITVYFMIRNFQHKRALQLNSEKQKAELGRQQAIQTERNRISSELHDDLGSGLSTIRLMSEMMKQGLGKGDIELQLDKISDSSKELVQKMNEIVWALNMNNDNLQSLLSYIRQYAAKTLDAVKIDCSITMPENVPEITLSGSERRNIFLIVKECINNILKHSRATKAGLEVSLTETLCIYISDNGIGFSCMQNAVHHFGIDNLNQRAKELNGRIEWVQNNGTHVKIQIPIKELSNKSVTS</sequence>
<keyword evidence="6 10" id="KW-1133">Transmembrane helix</keyword>
<dbReference type="InterPro" id="IPR036890">
    <property type="entry name" value="HATPase_C_sf"/>
</dbReference>
<dbReference type="InterPro" id="IPR019734">
    <property type="entry name" value="TPR_rpt"/>
</dbReference>